<dbReference type="STRING" id="545696.HOLDEFILI_01168"/>
<organism evidence="1 2">
    <name type="scientific">Holdemania filiformis DSM 12042</name>
    <dbReference type="NCBI Taxonomy" id="545696"/>
    <lineage>
        <taxon>Bacteria</taxon>
        <taxon>Bacillati</taxon>
        <taxon>Bacillota</taxon>
        <taxon>Erysipelotrichia</taxon>
        <taxon>Erysipelotrichales</taxon>
        <taxon>Erysipelotrichaceae</taxon>
        <taxon>Holdemania</taxon>
    </lineage>
</organism>
<sequence length="78" mass="8988">MYHHRGLGSRYGNVENGRFADGKAIRRLMEKDRPFPQDGKPLSHSAARLGRLPTVPQRLRLLLPQKSRSLIEKIIISW</sequence>
<gene>
    <name evidence="1" type="ORF">HOLDEFILI_01168</name>
</gene>
<dbReference type="AlphaFoldDB" id="B9Y5T6"/>
<dbReference type="Proteomes" id="UP000005950">
    <property type="component" value="Unassembled WGS sequence"/>
</dbReference>
<reference evidence="1 2" key="1">
    <citation type="submission" date="2008-12" db="EMBL/GenBank/DDBJ databases">
        <authorList>
            <person name="Fulton L."/>
            <person name="Clifton S."/>
            <person name="Fulton B."/>
            <person name="Xu J."/>
            <person name="Minx P."/>
            <person name="Pepin K.H."/>
            <person name="Johnson M."/>
            <person name="Bhonagiri V."/>
            <person name="Nash W.E."/>
            <person name="Mardis E.R."/>
            <person name="Wilson R.K."/>
        </authorList>
    </citation>
    <scope>NUCLEOTIDE SEQUENCE [LARGE SCALE GENOMIC DNA]</scope>
    <source>
        <strain evidence="1 2">DSM 12042</strain>
    </source>
</reference>
<evidence type="ECO:0000313" key="1">
    <source>
        <dbReference type="EMBL" id="EEF68647.1"/>
    </source>
</evidence>
<accession>B9Y5T6</accession>
<comment type="caution">
    <text evidence="1">The sequence shown here is derived from an EMBL/GenBank/DDBJ whole genome shotgun (WGS) entry which is preliminary data.</text>
</comment>
<protein>
    <submittedName>
        <fullName evidence="1">Uncharacterized protein</fullName>
    </submittedName>
</protein>
<dbReference type="HOGENOM" id="CLU_2617183_0_0_9"/>
<evidence type="ECO:0000313" key="2">
    <source>
        <dbReference type="Proteomes" id="UP000005950"/>
    </source>
</evidence>
<reference evidence="1 2" key="2">
    <citation type="submission" date="2009-02" db="EMBL/GenBank/DDBJ databases">
        <title>Draft genome sequence of Holdemania filiformis DSM 12042.</title>
        <authorList>
            <person name="Sudarsanam P."/>
            <person name="Ley R."/>
            <person name="Guruge J."/>
            <person name="Turnbaugh P.J."/>
            <person name="Mahowald M."/>
            <person name="Liep D."/>
            <person name="Gordon J."/>
        </authorList>
    </citation>
    <scope>NUCLEOTIDE SEQUENCE [LARGE SCALE GENOMIC DNA]</scope>
    <source>
        <strain evidence="1 2">DSM 12042</strain>
    </source>
</reference>
<dbReference type="EMBL" id="ACCF01000068">
    <property type="protein sequence ID" value="EEF68647.1"/>
    <property type="molecule type" value="Genomic_DNA"/>
</dbReference>
<name>B9Y5T6_9FIRM</name>
<proteinExistence type="predicted"/>